<comment type="caution">
    <text evidence="2">The sequence shown here is derived from an EMBL/GenBank/DDBJ whole genome shotgun (WGS) entry which is preliminary data.</text>
</comment>
<evidence type="ECO:0000313" key="2">
    <source>
        <dbReference type="EMBL" id="VEL17749.1"/>
    </source>
</evidence>
<feature type="region of interest" description="Disordered" evidence="1">
    <location>
        <begin position="1"/>
        <end position="51"/>
    </location>
</feature>
<organism evidence="2 3">
    <name type="scientific">Protopolystoma xenopodis</name>
    <dbReference type="NCBI Taxonomy" id="117903"/>
    <lineage>
        <taxon>Eukaryota</taxon>
        <taxon>Metazoa</taxon>
        <taxon>Spiralia</taxon>
        <taxon>Lophotrochozoa</taxon>
        <taxon>Platyhelminthes</taxon>
        <taxon>Monogenea</taxon>
        <taxon>Polyopisthocotylea</taxon>
        <taxon>Polystomatidea</taxon>
        <taxon>Polystomatidae</taxon>
        <taxon>Protopolystoma</taxon>
    </lineage>
</organism>
<feature type="compositionally biased region" description="Pro residues" evidence="1">
    <location>
        <begin position="1"/>
        <end position="10"/>
    </location>
</feature>
<accession>A0A448WQP3</accession>
<reference evidence="2" key="1">
    <citation type="submission" date="2018-11" db="EMBL/GenBank/DDBJ databases">
        <authorList>
            <consortium name="Pathogen Informatics"/>
        </authorList>
    </citation>
    <scope>NUCLEOTIDE SEQUENCE</scope>
</reference>
<sequence>MESSKRPPPSDTNISQAPQPGVKVGLTTSVDGEGGSSDGGPPEPDSDEVLNPLQVLLQAGLLATGALSAAWLVDRRTSSLLAGVEGVEPVTELQAGVSAGRVSDRHV</sequence>
<dbReference type="EMBL" id="CAAALY010034034">
    <property type="protein sequence ID" value="VEL17749.1"/>
    <property type="molecule type" value="Genomic_DNA"/>
</dbReference>
<evidence type="ECO:0000313" key="3">
    <source>
        <dbReference type="Proteomes" id="UP000784294"/>
    </source>
</evidence>
<keyword evidence="3" id="KW-1185">Reference proteome</keyword>
<protein>
    <submittedName>
        <fullName evidence="2">Uncharacterized protein</fullName>
    </submittedName>
</protein>
<dbReference type="Proteomes" id="UP000784294">
    <property type="component" value="Unassembled WGS sequence"/>
</dbReference>
<dbReference type="AlphaFoldDB" id="A0A448WQP3"/>
<evidence type="ECO:0000256" key="1">
    <source>
        <dbReference type="SAM" id="MobiDB-lite"/>
    </source>
</evidence>
<proteinExistence type="predicted"/>
<gene>
    <name evidence="2" type="ORF">PXEA_LOCUS11189</name>
</gene>
<name>A0A448WQP3_9PLAT</name>